<evidence type="ECO:0000256" key="3">
    <source>
        <dbReference type="ARBA" id="ARBA00023163"/>
    </source>
</evidence>
<evidence type="ECO:0000259" key="4">
    <source>
        <dbReference type="PROSITE" id="PS50949"/>
    </source>
</evidence>
<dbReference type="RefSeq" id="WP_114379387.1">
    <property type="nucleotide sequence ID" value="NZ_QPJD01000004.1"/>
</dbReference>
<protein>
    <submittedName>
        <fullName evidence="5">GntR family transcriptional regulator</fullName>
    </submittedName>
</protein>
<dbReference type="SMART" id="SM00345">
    <property type="entry name" value="HTH_GNTR"/>
    <property type="match status" value="1"/>
</dbReference>
<evidence type="ECO:0000313" key="5">
    <source>
        <dbReference type="EMBL" id="RCW49470.1"/>
    </source>
</evidence>
<keyword evidence="3" id="KW-0804">Transcription</keyword>
<dbReference type="PANTHER" id="PTHR38445:SF9">
    <property type="entry name" value="HTH-TYPE TRANSCRIPTIONAL REPRESSOR YTRA"/>
    <property type="match status" value="1"/>
</dbReference>
<feature type="domain" description="HTH gntR-type" evidence="4">
    <location>
        <begin position="15"/>
        <end position="83"/>
    </location>
</feature>
<evidence type="ECO:0000313" key="6">
    <source>
        <dbReference type="Proteomes" id="UP000252415"/>
    </source>
</evidence>
<proteinExistence type="predicted"/>
<dbReference type="Pfam" id="PF00392">
    <property type="entry name" value="GntR"/>
    <property type="match status" value="1"/>
</dbReference>
<dbReference type="SUPFAM" id="SSF46785">
    <property type="entry name" value="Winged helix' DNA-binding domain"/>
    <property type="match status" value="1"/>
</dbReference>
<dbReference type="PROSITE" id="PS50949">
    <property type="entry name" value="HTH_GNTR"/>
    <property type="match status" value="1"/>
</dbReference>
<evidence type="ECO:0000256" key="1">
    <source>
        <dbReference type="ARBA" id="ARBA00023015"/>
    </source>
</evidence>
<keyword evidence="6" id="KW-1185">Reference proteome</keyword>
<dbReference type="CDD" id="cd07377">
    <property type="entry name" value="WHTH_GntR"/>
    <property type="match status" value="1"/>
</dbReference>
<evidence type="ECO:0000256" key="2">
    <source>
        <dbReference type="ARBA" id="ARBA00023125"/>
    </source>
</evidence>
<gene>
    <name evidence="5" type="ORF">DFP97_104128</name>
</gene>
<comment type="caution">
    <text evidence="5">The sequence shown here is derived from an EMBL/GenBank/DDBJ whole genome shotgun (WGS) entry which is preliminary data.</text>
</comment>
<dbReference type="GO" id="GO:0003677">
    <property type="term" value="F:DNA binding"/>
    <property type="evidence" value="ECO:0007669"/>
    <property type="project" value="UniProtKB-KW"/>
</dbReference>
<keyword evidence="1" id="KW-0805">Transcription regulation</keyword>
<name>A0A368W2U1_9BACL</name>
<dbReference type="InterPro" id="IPR036388">
    <property type="entry name" value="WH-like_DNA-bd_sf"/>
</dbReference>
<dbReference type="PANTHER" id="PTHR38445">
    <property type="entry name" value="HTH-TYPE TRANSCRIPTIONAL REPRESSOR YTRA"/>
    <property type="match status" value="1"/>
</dbReference>
<sequence length="321" mass="36303">MTDELVLKVDSGLTFSVNTQIKEQLKWLIGIGQILPGDMLPSANQMADLLSLNRNTVNLVYNQLRDEGYVSMHKGRGTQVMDNKKIEELQMQRQPMHQLVTKTIEEATEKGIPLEQFFTASLAYILLHTNVPYRLRIVFVECKEHDHLFYRNEIVRVTNAEVKTVFLEDLTSTESLMLEALEYSNVMITTLNHADEVKKIFSRYEKKVLVIGATIDMSLLLEISKLKPGSEVSFVCLGKAGGQWMARSIQEAGITQIQSNAIGIDNREQLIETIEHSDKVYASAAVYTELKSLAPDKVGFYPMVLEKSSENLLKEISKTDN</sequence>
<dbReference type="OrthoDB" id="9802328at2"/>
<dbReference type="GO" id="GO:0003700">
    <property type="term" value="F:DNA-binding transcription factor activity"/>
    <property type="evidence" value="ECO:0007669"/>
    <property type="project" value="InterPro"/>
</dbReference>
<dbReference type="InterPro" id="IPR000524">
    <property type="entry name" value="Tscrpt_reg_HTH_GntR"/>
</dbReference>
<dbReference type="Proteomes" id="UP000252415">
    <property type="component" value="Unassembled WGS sequence"/>
</dbReference>
<dbReference type="AlphaFoldDB" id="A0A368W2U1"/>
<keyword evidence="2" id="KW-0238">DNA-binding</keyword>
<organism evidence="5 6">
    <name type="scientific">Paenibacillus prosopidis</name>
    <dbReference type="NCBI Taxonomy" id="630520"/>
    <lineage>
        <taxon>Bacteria</taxon>
        <taxon>Bacillati</taxon>
        <taxon>Bacillota</taxon>
        <taxon>Bacilli</taxon>
        <taxon>Bacillales</taxon>
        <taxon>Paenibacillaceae</taxon>
        <taxon>Paenibacillus</taxon>
    </lineage>
</organism>
<dbReference type="EMBL" id="QPJD01000004">
    <property type="protein sequence ID" value="RCW49470.1"/>
    <property type="molecule type" value="Genomic_DNA"/>
</dbReference>
<dbReference type="Gene3D" id="1.10.10.10">
    <property type="entry name" value="Winged helix-like DNA-binding domain superfamily/Winged helix DNA-binding domain"/>
    <property type="match status" value="1"/>
</dbReference>
<reference evidence="5 6" key="1">
    <citation type="submission" date="2018-07" db="EMBL/GenBank/DDBJ databases">
        <title>Genomic Encyclopedia of Type Strains, Phase III (KMG-III): the genomes of soil and plant-associated and newly described type strains.</title>
        <authorList>
            <person name="Whitman W."/>
        </authorList>
    </citation>
    <scope>NUCLEOTIDE SEQUENCE [LARGE SCALE GENOMIC DNA]</scope>
    <source>
        <strain evidence="5 6">CECT 7506</strain>
    </source>
</reference>
<accession>A0A368W2U1</accession>
<dbReference type="InterPro" id="IPR036390">
    <property type="entry name" value="WH_DNA-bd_sf"/>
</dbReference>